<organism evidence="1 2">
    <name type="scientific">Naganishia cerealis</name>
    <dbReference type="NCBI Taxonomy" id="610337"/>
    <lineage>
        <taxon>Eukaryota</taxon>
        <taxon>Fungi</taxon>
        <taxon>Dikarya</taxon>
        <taxon>Basidiomycota</taxon>
        <taxon>Agaricomycotina</taxon>
        <taxon>Tremellomycetes</taxon>
        <taxon>Filobasidiales</taxon>
        <taxon>Filobasidiaceae</taxon>
        <taxon>Naganishia</taxon>
    </lineage>
</organism>
<keyword evidence="2" id="KW-1185">Reference proteome</keyword>
<comment type="caution">
    <text evidence="1">The sequence shown here is derived from an EMBL/GenBank/DDBJ whole genome shotgun (WGS) entry which is preliminary data.</text>
</comment>
<reference evidence="1" key="1">
    <citation type="submission" date="2023-04" db="EMBL/GenBank/DDBJ databases">
        <title>Draft Genome sequencing of Naganishia species isolated from polar environments using Oxford Nanopore Technology.</title>
        <authorList>
            <person name="Leo P."/>
            <person name="Venkateswaran K."/>
        </authorList>
    </citation>
    <scope>NUCLEOTIDE SEQUENCE</scope>
    <source>
        <strain evidence="1">MNA-CCFEE 5261</strain>
    </source>
</reference>
<accession>A0ACC2VU38</accession>
<dbReference type="EMBL" id="JASBWR010000053">
    <property type="protein sequence ID" value="KAJ9102146.1"/>
    <property type="molecule type" value="Genomic_DNA"/>
</dbReference>
<evidence type="ECO:0000313" key="1">
    <source>
        <dbReference type="EMBL" id="KAJ9102146.1"/>
    </source>
</evidence>
<evidence type="ECO:0000313" key="2">
    <source>
        <dbReference type="Proteomes" id="UP001241377"/>
    </source>
</evidence>
<sequence length="667" mass="74759">MRLPSKDSGDQYGIVIDAGSSGSRIQIYKWQNADSAMKGAKEEVVSSPPKIVQEKGWSRKTSPGISTFGGKRVDKIWDDHFEDLMEHAESIIPADKHQDTPVFVLATAGMRLLKSSDQKKILKKTCSVLRKKTKFSIPNCSENVQIIDGETEGIYGWLALNYLMGQFSNYSPGSEVHESIGFMDMGGASTQIAFVPSSAEEIKKHDEDLSTVTLRNINGVTQEWKLFVQTWLGFGANEARKRYLNQLINLALVNSDLKNVINDPCMPKGAELKYNVKEGKYTIKGTGNYEVCLKTIYPLLQKNIPCPEEPCLFNGVHGPKLNFERDKFVGISEYWYTANDVFQSGGEYNYHSFNEKVKEYCESNWKDILKNSETGKYSNLDPEKFLKDACFKASWVLDILHEGFELPRLGLETSGDSNEKDKETMDKIEKTHVPFKSADSINGEELSWTLGKVLLYASSRIQPDSQDAPTIGIKPSDLSGKAFIAAGSIPKSFKTPQDTEKDEHFGMWHVFSLIIFFALVYVIGGAKLRHLFGTKIVPIPGYLQLKRKFQDSVPHYSFLHSLFPQTASRRPNDIEIDLEEGLVSQSPSMPSTPALSVLRTRSNINLVEDPETSPVEGGQRTYNNFINKPFVVPKKSPYGFSYSIGDNSSREKLSRTMSDTSVARAKK</sequence>
<gene>
    <name evidence="1" type="ORF">QFC19_004882</name>
</gene>
<name>A0ACC2VU38_9TREE</name>
<proteinExistence type="predicted"/>
<dbReference type="Proteomes" id="UP001241377">
    <property type="component" value="Unassembled WGS sequence"/>
</dbReference>
<protein>
    <submittedName>
        <fullName evidence="1">Uncharacterized protein</fullName>
    </submittedName>
</protein>